<dbReference type="KEGG" id="mbr:MONBRDRAFT_13536"/>
<dbReference type="EMBL" id="CH991543">
    <property type="protein sequence ID" value="EDQ92779.1"/>
    <property type="molecule type" value="Genomic_DNA"/>
</dbReference>
<dbReference type="OMA" id="KRTHAQI"/>
<dbReference type="PROSITE" id="PS50833">
    <property type="entry name" value="BRIX"/>
    <property type="match status" value="1"/>
</dbReference>
<dbReference type="RefSeq" id="XP_001742541.1">
    <property type="nucleotide sequence ID" value="XM_001742489.1"/>
</dbReference>
<organism evidence="2 3">
    <name type="scientific">Monosiga brevicollis</name>
    <name type="common">Choanoflagellate</name>
    <dbReference type="NCBI Taxonomy" id="81824"/>
    <lineage>
        <taxon>Eukaryota</taxon>
        <taxon>Choanoflagellata</taxon>
        <taxon>Craspedida</taxon>
        <taxon>Salpingoecidae</taxon>
        <taxon>Monosiga</taxon>
    </lineage>
</organism>
<feature type="domain" description="Brix" evidence="1">
    <location>
        <begin position="23"/>
        <end position="283"/>
    </location>
</feature>
<accession>A9UNY2</accession>
<evidence type="ECO:0000313" key="2">
    <source>
        <dbReference type="EMBL" id="EDQ92779.1"/>
    </source>
</evidence>
<protein>
    <recommendedName>
        <fullName evidence="1">Brix domain-containing protein</fullName>
    </recommendedName>
</protein>
<dbReference type="InParanoid" id="A9UNY2"/>
<dbReference type="PANTHER" id="PTHR12661">
    <property type="entry name" value="PETER PAN-RELATED"/>
    <property type="match status" value="1"/>
</dbReference>
<evidence type="ECO:0000259" key="1">
    <source>
        <dbReference type="PROSITE" id="PS50833"/>
    </source>
</evidence>
<reference evidence="2 3" key="1">
    <citation type="journal article" date="2008" name="Nature">
        <title>The genome of the choanoflagellate Monosiga brevicollis and the origin of metazoans.</title>
        <authorList>
            <consortium name="JGI Sequencing"/>
            <person name="King N."/>
            <person name="Westbrook M.J."/>
            <person name="Young S.L."/>
            <person name="Kuo A."/>
            <person name="Abedin M."/>
            <person name="Chapman J."/>
            <person name="Fairclough S."/>
            <person name="Hellsten U."/>
            <person name="Isogai Y."/>
            <person name="Letunic I."/>
            <person name="Marr M."/>
            <person name="Pincus D."/>
            <person name="Putnam N."/>
            <person name="Rokas A."/>
            <person name="Wright K.J."/>
            <person name="Zuzow R."/>
            <person name="Dirks W."/>
            <person name="Good M."/>
            <person name="Goodstein D."/>
            <person name="Lemons D."/>
            <person name="Li W."/>
            <person name="Lyons J.B."/>
            <person name="Morris A."/>
            <person name="Nichols S."/>
            <person name="Richter D.J."/>
            <person name="Salamov A."/>
            <person name="Bork P."/>
            <person name="Lim W.A."/>
            <person name="Manning G."/>
            <person name="Miller W.T."/>
            <person name="McGinnis W."/>
            <person name="Shapiro H."/>
            <person name="Tjian R."/>
            <person name="Grigoriev I.V."/>
            <person name="Rokhsar D."/>
        </authorList>
    </citation>
    <scope>NUCLEOTIDE SEQUENCE [LARGE SCALE GENOMIC DNA]</scope>
    <source>
        <strain evidence="3">MX1 / ATCC 50154</strain>
    </source>
</reference>
<proteinExistence type="predicted"/>
<dbReference type="GeneID" id="5888135"/>
<dbReference type="Pfam" id="PF04427">
    <property type="entry name" value="Brix"/>
    <property type="match status" value="1"/>
</dbReference>
<dbReference type="Proteomes" id="UP000001357">
    <property type="component" value="Unassembled WGS sequence"/>
</dbReference>
<sequence>MARKRKSKVNKTPEAAEIDSKVPRSFVFNRNKLGPAASHLMLEMRKVMSPYTATKLKVREKNVLKDFVSVAGPLGVTHFMMFGRSDVSLNLRLSRVPRGPTLTFHVEQFCLMKDVAAIQKHPRAAVKQYTHPALLVLNNFGGDANHLTLCAKVLQNMFPSISVGEVELTTIKRVALFNYDAESQCIEFRHYELVVQPFGVSKTVKSILKTEVPDLGKLEDISEFLMRGDVAYESDGEGIAEAVDLPEPAHKSHQRGGKSRLKLVELGPRMNLRLLKIEEGLCDGKVLYHALRKLIVGLGRNFCKRPVARVDRLPV</sequence>
<dbReference type="GO" id="GO:0019843">
    <property type="term" value="F:rRNA binding"/>
    <property type="evidence" value="ECO:0000318"/>
    <property type="project" value="GO_Central"/>
</dbReference>
<dbReference type="STRING" id="81824.A9UNY2"/>
<name>A9UNY2_MONBE</name>
<keyword evidence="3" id="KW-1185">Reference proteome</keyword>
<dbReference type="PANTHER" id="PTHR12661:SF5">
    <property type="entry name" value="SUPPRESSOR OF SWI4 1 HOMOLOG"/>
    <property type="match status" value="1"/>
</dbReference>
<evidence type="ECO:0000313" key="3">
    <source>
        <dbReference type="Proteomes" id="UP000001357"/>
    </source>
</evidence>
<dbReference type="AlphaFoldDB" id="A9UNY2"/>
<dbReference type="InterPro" id="IPR007109">
    <property type="entry name" value="Brix"/>
</dbReference>
<dbReference type="GO" id="GO:0030687">
    <property type="term" value="C:preribosome, large subunit precursor"/>
    <property type="evidence" value="ECO:0000318"/>
    <property type="project" value="GO_Central"/>
</dbReference>
<dbReference type="InterPro" id="IPR045112">
    <property type="entry name" value="PPAN-like"/>
</dbReference>
<dbReference type="eggNOG" id="KOG2963">
    <property type="taxonomic scope" value="Eukaryota"/>
</dbReference>
<gene>
    <name evidence="2" type="ORF">MONBRDRAFT_13536</name>
</gene>
<dbReference type="SMART" id="SM00879">
    <property type="entry name" value="Brix"/>
    <property type="match status" value="1"/>
</dbReference>
<dbReference type="GO" id="GO:0000463">
    <property type="term" value="P:maturation of LSU-rRNA from tricistronic rRNA transcript (SSU-rRNA, 5.8S rRNA, LSU-rRNA)"/>
    <property type="evidence" value="ECO:0000318"/>
    <property type="project" value="GO_Central"/>
</dbReference>
<dbReference type="FunCoup" id="A9UNY2">
    <property type="interactions" value="1090"/>
</dbReference>